<comment type="caution">
    <text evidence="1">The sequence shown here is derived from an EMBL/GenBank/DDBJ whole genome shotgun (WGS) entry which is preliminary data.</text>
</comment>
<dbReference type="GO" id="GO:0016104">
    <property type="term" value="P:triterpenoid biosynthetic process"/>
    <property type="evidence" value="ECO:0007669"/>
    <property type="project" value="InterPro"/>
</dbReference>
<dbReference type="InterPro" id="IPR018333">
    <property type="entry name" value="Squalene_cyclase"/>
</dbReference>
<dbReference type="EMBL" id="BKCJ011878086">
    <property type="protein sequence ID" value="GFD60473.1"/>
    <property type="molecule type" value="Genomic_DNA"/>
</dbReference>
<dbReference type="GO" id="GO:0042300">
    <property type="term" value="F:beta-amyrin synthase activity"/>
    <property type="evidence" value="ECO:0007669"/>
    <property type="project" value="TreeGrafter"/>
</dbReference>
<feature type="non-terminal residue" evidence="1">
    <location>
        <position position="80"/>
    </location>
</feature>
<dbReference type="PANTHER" id="PTHR11764">
    <property type="entry name" value="TERPENE CYCLASE/MUTASE FAMILY MEMBER"/>
    <property type="match status" value="1"/>
</dbReference>
<dbReference type="PANTHER" id="PTHR11764:SF65">
    <property type="entry name" value="TERPENE CYCLASE_MUTASE FAMILY MEMBER"/>
    <property type="match status" value="1"/>
</dbReference>
<feature type="non-terminal residue" evidence="1">
    <location>
        <position position="1"/>
    </location>
</feature>
<organism evidence="1">
    <name type="scientific">Tanacetum cinerariifolium</name>
    <name type="common">Dalmatian daisy</name>
    <name type="synonym">Chrysanthemum cinerariifolium</name>
    <dbReference type="NCBI Taxonomy" id="118510"/>
    <lineage>
        <taxon>Eukaryota</taxon>
        <taxon>Viridiplantae</taxon>
        <taxon>Streptophyta</taxon>
        <taxon>Embryophyta</taxon>
        <taxon>Tracheophyta</taxon>
        <taxon>Spermatophyta</taxon>
        <taxon>Magnoliopsida</taxon>
        <taxon>eudicotyledons</taxon>
        <taxon>Gunneridae</taxon>
        <taxon>Pentapetalae</taxon>
        <taxon>asterids</taxon>
        <taxon>campanulids</taxon>
        <taxon>Asterales</taxon>
        <taxon>Asteraceae</taxon>
        <taxon>Asteroideae</taxon>
        <taxon>Anthemideae</taxon>
        <taxon>Anthemidinae</taxon>
        <taxon>Tanacetum</taxon>
    </lineage>
</organism>
<evidence type="ECO:0000313" key="1">
    <source>
        <dbReference type="EMBL" id="GFD60473.1"/>
    </source>
</evidence>
<name>A0A699XMK4_TANCI</name>
<reference evidence="1" key="1">
    <citation type="journal article" date="2019" name="Sci. Rep.">
        <title>Draft genome of Tanacetum cinerariifolium, the natural source of mosquito coil.</title>
        <authorList>
            <person name="Yamashiro T."/>
            <person name="Shiraishi A."/>
            <person name="Satake H."/>
            <person name="Nakayama K."/>
        </authorList>
    </citation>
    <scope>NUCLEOTIDE SEQUENCE</scope>
</reference>
<sequence>ENTLAHFGTLLEMWKLKIGEKNGNLTTVDGNGDEYLFSTNNFVGRQIWEFDPDAGTHKEREEVERLREQFLINKKKLDIH</sequence>
<dbReference type="AlphaFoldDB" id="A0A699XMK4"/>
<proteinExistence type="predicted"/>
<gene>
    <name evidence="1" type="ORF">Tci_932442</name>
</gene>
<dbReference type="GO" id="GO:0005811">
    <property type="term" value="C:lipid droplet"/>
    <property type="evidence" value="ECO:0007669"/>
    <property type="project" value="InterPro"/>
</dbReference>
<accession>A0A699XMK4</accession>
<protein>
    <submittedName>
        <fullName evidence="1">Dammarenediol II synthase-like</fullName>
    </submittedName>
</protein>